<keyword evidence="8" id="KW-1185">Reference proteome</keyword>
<evidence type="ECO:0000256" key="4">
    <source>
        <dbReference type="ARBA" id="ARBA00023235"/>
    </source>
</evidence>
<keyword evidence="3 5" id="KW-0697">Rotamase</keyword>
<sequence>SAGVWPCPLGSRRRCPSPRRPSCRLRGAAREVARGRASPWGSRGFAAARLHSAAHCLPRGLAQRVWRPPTLGYTVPSGFLELLGAWASAPFPPLCRPPPSVPSPPSAARLTDLGRGRTRVLLKLGENFSLQVLNSSSTCEFPRSGDQVTVHYTGALADGGRQFDSSRSRGEPIQFILGRGKVIRGWDQGLKMMCLGERGILHVPSYKGYGTDGAPPAIPPNAALDFDVELLGINGKFAPQYEPPLAPRPANNSVALGARPGGGRAASAARGAGARGASPGAGAALAAAAGCAVLAAA</sequence>
<evidence type="ECO:0000256" key="2">
    <source>
        <dbReference type="ARBA" id="ARBA00013194"/>
    </source>
</evidence>
<keyword evidence="4 5" id="KW-0413">Isomerase</keyword>
<dbReference type="InterPro" id="IPR046357">
    <property type="entry name" value="PPIase_dom_sf"/>
</dbReference>
<dbReference type="SUPFAM" id="SSF54534">
    <property type="entry name" value="FKBP-like"/>
    <property type="match status" value="1"/>
</dbReference>
<dbReference type="InterPro" id="IPR001179">
    <property type="entry name" value="PPIase_FKBP_dom"/>
</dbReference>
<evidence type="ECO:0000256" key="3">
    <source>
        <dbReference type="ARBA" id="ARBA00023110"/>
    </source>
</evidence>
<evidence type="ECO:0000256" key="1">
    <source>
        <dbReference type="ARBA" id="ARBA00000971"/>
    </source>
</evidence>
<evidence type="ECO:0000256" key="5">
    <source>
        <dbReference type="PROSITE-ProRule" id="PRU00277"/>
    </source>
</evidence>
<dbReference type="Pfam" id="PF00254">
    <property type="entry name" value="FKBP_C"/>
    <property type="match status" value="1"/>
</dbReference>
<dbReference type="EMBL" id="CAUYUJ010003631">
    <property type="protein sequence ID" value="CAK0806086.1"/>
    <property type="molecule type" value="Genomic_DNA"/>
</dbReference>
<evidence type="ECO:0000313" key="7">
    <source>
        <dbReference type="EMBL" id="CAK0806086.1"/>
    </source>
</evidence>
<organism evidence="7 8">
    <name type="scientific">Prorocentrum cordatum</name>
    <dbReference type="NCBI Taxonomy" id="2364126"/>
    <lineage>
        <taxon>Eukaryota</taxon>
        <taxon>Sar</taxon>
        <taxon>Alveolata</taxon>
        <taxon>Dinophyceae</taxon>
        <taxon>Prorocentrales</taxon>
        <taxon>Prorocentraceae</taxon>
        <taxon>Prorocentrum</taxon>
    </lineage>
</organism>
<accession>A0ABN9QJ62</accession>
<proteinExistence type="predicted"/>
<comment type="catalytic activity">
    <reaction evidence="1 5">
        <text>[protein]-peptidylproline (omega=180) = [protein]-peptidylproline (omega=0)</text>
        <dbReference type="Rhea" id="RHEA:16237"/>
        <dbReference type="Rhea" id="RHEA-COMP:10747"/>
        <dbReference type="Rhea" id="RHEA-COMP:10748"/>
        <dbReference type="ChEBI" id="CHEBI:83833"/>
        <dbReference type="ChEBI" id="CHEBI:83834"/>
        <dbReference type="EC" id="5.2.1.8"/>
    </reaction>
</comment>
<dbReference type="PANTHER" id="PTHR45779">
    <property type="entry name" value="PEPTIDYLPROLYL ISOMERASE"/>
    <property type="match status" value="1"/>
</dbReference>
<dbReference type="InterPro" id="IPR044609">
    <property type="entry name" value="FKBP2/11"/>
</dbReference>
<feature type="non-terminal residue" evidence="7">
    <location>
        <position position="1"/>
    </location>
</feature>
<gene>
    <name evidence="7" type="ORF">PCOR1329_LOCUS12442</name>
</gene>
<evidence type="ECO:0000313" key="8">
    <source>
        <dbReference type="Proteomes" id="UP001189429"/>
    </source>
</evidence>
<protein>
    <recommendedName>
        <fullName evidence="2 5">peptidylprolyl isomerase</fullName>
        <ecNumber evidence="2 5">5.2.1.8</ecNumber>
    </recommendedName>
</protein>
<dbReference type="PROSITE" id="PS50059">
    <property type="entry name" value="FKBP_PPIASE"/>
    <property type="match status" value="1"/>
</dbReference>
<feature type="domain" description="PPIase FKBP-type" evidence="6">
    <location>
        <begin position="145"/>
        <end position="234"/>
    </location>
</feature>
<comment type="caution">
    <text evidence="7">The sequence shown here is derived from an EMBL/GenBank/DDBJ whole genome shotgun (WGS) entry which is preliminary data.</text>
</comment>
<dbReference type="EC" id="5.2.1.8" evidence="2 5"/>
<dbReference type="PANTHER" id="PTHR45779:SF6">
    <property type="entry name" value="PEPTIDYL-PROLYL CIS-TRANS ISOMERASE FKBP15-1"/>
    <property type="match status" value="1"/>
</dbReference>
<name>A0ABN9QJ62_9DINO</name>
<dbReference type="Proteomes" id="UP001189429">
    <property type="component" value="Unassembled WGS sequence"/>
</dbReference>
<dbReference type="Gene3D" id="3.10.50.40">
    <property type="match status" value="1"/>
</dbReference>
<evidence type="ECO:0000259" key="6">
    <source>
        <dbReference type="PROSITE" id="PS50059"/>
    </source>
</evidence>
<reference evidence="7" key="1">
    <citation type="submission" date="2023-10" db="EMBL/GenBank/DDBJ databases">
        <authorList>
            <person name="Chen Y."/>
            <person name="Shah S."/>
            <person name="Dougan E. K."/>
            <person name="Thang M."/>
            <person name="Chan C."/>
        </authorList>
    </citation>
    <scope>NUCLEOTIDE SEQUENCE [LARGE SCALE GENOMIC DNA]</scope>
</reference>